<dbReference type="GO" id="GO:0006355">
    <property type="term" value="P:regulation of DNA-templated transcription"/>
    <property type="evidence" value="ECO:0007669"/>
    <property type="project" value="InterPro"/>
</dbReference>
<dbReference type="AlphaFoldDB" id="A0AAW4FH46"/>
<accession>A0AAW4FH46</accession>
<dbReference type="InterPro" id="IPR058245">
    <property type="entry name" value="NreC/VraR/RcsB-like_REC"/>
</dbReference>
<dbReference type="SUPFAM" id="SSF52172">
    <property type="entry name" value="CheY-like"/>
    <property type="match status" value="1"/>
</dbReference>
<evidence type="ECO:0000259" key="7">
    <source>
        <dbReference type="PROSITE" id="PS50110"/>
    </source>
</evidence>
<evidence type="ECO:0000256" key="5">
    <source>
        <dbReference type="PROSITE-ProRule" id="PRU00169"/>
    </source>
</evidence>
<keyword evidence="1 5" id="KW-0597">Phosphoprotein</keyword>
<keyword evidence="3" id="KW-0238">DNA-binding</keyword>
<evidence type="ECO:0000256" key="3">
    <source>
        <dbReference type="ARBA" id="ARBA00023125"/>
    </source>
</evidence>
<keyword evidence="9" id="KW-1185">Reference proteome</keyword>
<dbReference type="Gene3D" id="3.40.50.2300">
    <property type="match status" value="1"/>
</dbReference>
<reference evidence="8 9" key="1">
    <citation type="submission" date="2020-01" db="EMBL/GenBank/DDBJ databases">
        <title>Draft genome assembly of Ensifer adhaerens T173.</title>
        <authorList>
            <person name="Craig J.E."/>
            <person name="Stinchcombe J.R."/>
        </authorList>
    </citation>
    <scope>NUCLEOTIDE SEQUENCE [LARGE SCALE GENOMIC DNA]</scope>
    <source>
        <strain evidence="8 9">T173</strain>
    </source>
</reference>
<dbReference type="Pfam" id="PF00072">
    <property type="entry name" value="Response_reg"/>
    <property type="match status" value="1"/>
</dbReference>
<dbReference type="SMART" id="SM00421">
    <property type="entry name" value="HTH_LUXR"/>
    <property type="match status" value="1"/>
</dbReference>
<evidence type="ECO:0000256" key="4">
    <source>
        <dbReference type="ARBA" id="ARBA00023163"/>
    </source>
</evidence>
<dbReference type="InterPro" id="IPR000792">
    <property type="entry name" value="Tscrpt_reg_LuxR_C"/>
</dbReference>
<dbReference type="PROSITE" id="PS00622">
    <property type="entry name" value="HTH_LUXR_1"/>
    <property type="match status" value="1"/>
</dbReference>
<organism evidence="8 9">
    <name type="scientific">Ensifer canadensis</name>
    <dbReference type="NCBI Taxonomy" id="555315"/>
    <lineage>
        <taxon>Bacteria</taxon>
        <taxon>Pseudomonadati</taxon>
        <taxon>Pseudomonadota</taxon>
        <taxon>Alphaproteobacteria</taxon>
        <taxon>Hyphomicrobiales</taxon>
        <taxon>Rhizobiaceae</taxon>
        <taxon>Sinorhizobium/Ensifer group</taxon>
        <taxon>Ensifer</taxon>
    </lineage>
</organism>
<dbReference type="PRINTS" id="PR00038">
    <property type="entry name" value="HTHLUXR"/>
</dbReference>
<protein>
    <submittedName>
        <fullName evidence="8">Response regulator</fullName>
    </submittedName>
</protein>
<feature type="modified residue" description="4-aspartylphosphate" evidence="5">
    <location>
        <position position="56"/>
    </location>
</feature>
<keyword evidence="4" id="KW-0804">Transcription</keyword>
<evidence type="ECO:0000313" key="9">
    <source>
        <dbReference type="Proteomes" id="UP000744980"/>
    </source>
</evidence>
<comment type="caution">
    <text evidence="8">The sequence shown here is derived from an EMBL/GenBank/DDBJ whole genome shotgun (WGS) entry which is preliminary data.</text>
</comment>
<dbReference type="PANTHER" id="PTHR43214:SF41">
    <property type="entry name" value="NITRATE_NITRITE RESPONSE REGULATOR PROTEIN NARP"/>
    <property type="match status" value="1"/>
</dbReference>
<evidence type="ECO:0000256" key="2">
    <source>
        <dbReference type="ARBA" id="ARBA00023015"/>
    </source>
</evidence>
<dbReference type="CDD" id="cd06170">
    <property type="entry name" value="LuxR_C_like"/>
    <property type="match status" value="1"/>
</dbReference>
<dbReference type="SUPFAM" id="SSF46894">
    <property type="entry name" value="C-terminal effector domain of the bipartite response regulators"/>
    <property type="match status" value="1"/>
</dbReference>
<dbReference type="Pfam" id="PF00196">
    <property type="entry name" value="GerE"/>
    <property type="match status" value="1"/>
</dbReference>
<dbReference type="RefSeq" id="WP_057221157.1">
    <property type="nucleotide sequence ID" value="NZ_CP083374.1"/>
</dbReference>
<dbReference type="GO" id="GO:0000160">
    <property type="term" value="P:phosphorelay signal transduction system"/>
    <property type="evidence" value="ECO:0007669"/>
    <property type="project" value="InterPro"/>
</dbReference>
<evidence type="ECO:0000259" key="6">
    <source>
        <dbReference type="PROSITE" id="PS50043"/>
    </source>
</evidence>
<evidence type="ECO:0000313" key="8">
    <source>
        <dbReference type="EMBL" id="MBM3090336.1"/>
    </source>
</evidence>
<dbReference type="CDD" id="cd17535">
    <property type="entry name" value="REC_NarL-like"/>
    <property type="match status" value="1"/>
</dbReference>
<evidence type="ECO:0000256" key="1">
    <source>
        <dbReference type="ARBA" id="ARBA00022553"/>
    </source>
</evidence>
<dbReference type="SMART" id="SM00448">
    <property type="entry name" value="REC"/>
    <property type="match status" value="1"/>
</dbReference>
<dbReference type="EMBL" id="WXFA01000003">
    <property type="protein sequence ID" value="MBM3090336.1"/>
    <property type="molecule type" value="Genomic_DNA"/>
</dbReference>
<dbReference type="GO" id="GO:0003677">
    <property type="term" value="F:DNA binding"/>
    <property type="evidence" value="ECO:0007669"/>
    <property type="project" value="UniProtKB-KW"/>
</dbReference>
<gene>
    <name evidence="8" type="ORF">GFB56_05865</name>
</gene>
<name>A0AAW4FH46_9HYPH</name>
<feature type="domain" description="HTH luxR-type" evidence="6">
    <location>
        <begin position="146"/>
        <end position="211"/>
    </location>
</feature>
<feature type="domain" description="Response regulatory" evidence="7">
    <location>
        <begin position="5"/>
        <end position="120"/>
    </location>
</feature>
<dbReference type="InterPro" id="IPR001789">
    <property type="entry name" value="Sig_transdc_resp-reg_receiver"/>
</dbReference>
<dbReference type="Proteomes" id="UP000744980">
    <property type="component" value="Unassembled WGS sequence"/>
</dbReference>
<keyword evidence="2" id="KW-0805">Transcription regulation</keyword>
<proteinExistence type="predicted"/>
<dbReference type="PROSITE" id="PS50110">
    <property type="entry name" value="RESPONSE_REGULATORY"/>
    <property type="match status" value="1"/>
</dbReference>
<dbReference type="PROSITE" id="PS50043">
    <property type="entry name" value="HTH_LUXR_2"/>
    <property type="match status" value="1"/>
</dbReference>
<dbReference type="InterPro" id="IPR016032">
    <property type="entry name" value="Sig_transdc_resp-reg_C-effctor"/>
</dbReference>
<dbReference type="InterPro" id="IPR011006">
    <property type="entry name" value="CheY-like_superfamily"/>
</dbReference>
<sequence length="220" mass="24107">MRSIALALADDHPLMLAGLVDLFRSKEEFVVVATGSSAEEVLEIGLQAAPDVFIVDIMMPGNIFNTILDLMKRGCRTRFLAFSAMSKSDIAVNALKAGASGYVVKGTSPQELIDAVKAVQRGEIFISRDLACKLIEHHRMASLRAAAGPPVKFSLREGQIIAMLTRGCTNRQIAVELKIGEKTVKNHMTALMQKLNVRNRLEVLIATQKLDRDELSAPRH</sequence>
<dbReference type="InterPro" id="IPR039420">
    <property type="entry name" value="WalR-like"/>
</dbReference>
<dbReference type="PANTHER" id="PTHR43214">
    <property type="entry name" value="TWO-COMPONENT RESPONSE REGULATOR"/>
    <property type="match status" value="1"/>
</dbReference>